<reference evidence="1 2" key="1">
    <citation type="submission" date="2020-06" db="EMBL/GenBank/DDBJ databases">
        <title>Interaction of electrochemicaly active bacteria, Geobacter bremensis R4 on different carbon anode.</title>
        <authorList>
            <person name="Meng L."/>
            <person name="Yoshida N."/>
        </authorList>
    </citation>
    <scope>NUCLEOTIDE SEQUENCE [LARGE SCALE GENOMIC DNA]</scope>
    <source>
        <strain evidence="1 2">R4</strain>
    </source>
</reference>
<dbReference type="EMBL" id="AP023213">
    <property type="protein sequence ID" value="BCG48495.1"/>
    <property type="molecule type" value="Genomic_DNA"/>
</dbReference>
<dbReference type="Proteomes" id="UP000515472">
    <property type="component" value="Chromosome"/>
</dbReference>
<evidence type="ECO:0000313" key="1">
    <source>
        <dbReference type="EMBL" id="BCG48495.1"/>
    </source>
</evidence>
<dbReference type="KEGG" id="gbn:GEOBRER4_32450"/>
<dbReference type="AlphaFoldDB" id="A0A6S6MAK3"/>
<organism evidence="1 2">
    <name type="scientific">Citrifermentans bremense</name>
    <dbReference type="NCBI Taxonomy" id="60035"/>
    <lineage>
        <taxon>Bacteria</taxon>
        <taxon>Pseudomonadati</taxon>
        <taxon>Thermodesulfobacteriota</taxon>
        <taxon>Desulfuromonadia</taxon>
        <taxon>Geobacterales</taxon>
        <taxon>Geobacteraceae</taxon>
        <taxon>Citrifermentans</taxon>
    </lineage>
</organism>
<gene>
    <name evidence="1" type="ORF">GEOBRER4_n3390</name>
</gene>
<sequence length="88" mass="10157">MIYLTNDALDQAVYFEMRGKEALRSRNGLDQVYYGLLGNGVHEVDVTLKKRRGSVEVAFGSRSELFSFVEEDELRQMLGRMVREKTVH</sequence>
<keyword evidence="2" id="KW-1185">Reference proteome</keyword>
<proteinExistence type="predicted"/>
<protein>
    <submittedName>
        <fullName evidence="1">Uncharacterized protein</fullName>
    </submittedName>
</protein>
<accession>A0A6S6MAK3</accession>
<evidence type="ECO:0000313" key="2">
    <source>
        <dbReference type="Proteomes" id="UP000515472"/>
    </source>
</evidence>
<name>A0A6S6MAK3_9BACT</name>
<dbReference type="RefSeq" id="WP_085815266.1">
    <property type="nucleotide sequence ID" value="NZ_AP023213.1"/>
</dbReference>